<accession>A0A7C0ZHP0</accession>
<dbReference type="Gene3D" id="3.10.310.30">
    <property type="match status" value="1"/>
</dbReference>
<dbReference type="InterPro" id="IPR038763">
    <property type="entry name" value="DHH_sf"/>
</dbReference>
<dbReference type="Gene3D" id="3.90.1640.30">
    <property type="match status" value="1"/>
</dbReference>
<dbReference type="InterPro" id="IPR051673">
    <property type="entry name" value="SSDNA_exonuclease_RecJ"/>
</dbReference>
<dbReference type="Proteomes" id="UP000885847">
    <property type="component" value="Unassembled WGS sequence"/>
</dbReference>
<protein>
    <recommendedName>
        <fullName evidence="1">DDH domain-containing protein</fullName>
    </recommendedName>
</protein>
<feature type="non-terminal residue" evidence="2">
    <location>
        <position position="387"/>
    </location>
</feature>
<feature type="domain" description="DDH" evidence="1">
    <location>
        <begin position="64"/>
        <end position="187"/>
    </location>
</feature>
<reference evidence="2" key="1">
    <citation type="journal article" date="2020" name="mSystems">
        <title>Genome- and Community-Level Interaction Insights into Carbon Utilization and Element Cycling Functions of Hydrothermarchaeota in Hydrothermal Sediment.</title>
        <authorList>
            <person name="Zhou Z."/>
            <person name="Liu Y."/>
            <person name="Xu W."/>
            <person name="Pan J."/>
            <person name="Luo Z.H."/>
            <person name="Li M."/>
        </authorList>
    </citation>
    <scope>NUCLEOTIDE SEQUENCE [LARGE SCALE GENOMIC DNA]</scope>
    <source>
        <strain evidence="2">HyVt-102</strain>
    </source>
</reference>
<organism evidence="2">
    <name type="scientific">candidate division WOR-3 bacterium</name>
    <dbReference type="NCBI Taxonomy" id="2052148"/>
    <lineage>
        <taxon>Bacteria</taxon>
        <taxon>Bacteria division WOR-3</taxon>
    </lineage>
</organism>
<gene>
    <name evidence="2" type="ORF">ENF18_02495</name>
</gene>
<evidence type="ECO:0000313" key="2">
    <source>
        <dbReference type="EMBL" id="HDI82645.1"/>
    </source>
</evidence>
<name>A0A7C0ZHP0_UNCW3</name>
<dbReference type="AlphaFoldDB" id="A0A7C0ZHP0"/>
<dbReference type="PANTHER" id="PTHR30255">
    <property type="entry name" value="SINGLE-STRANDED-DNA-SPECIFIC EXONUCLEASE RECJ"/>
    <property type="match status" value="1"/>
</dbReference>
<dbReference type="InterPro" id="IPR001667">
    <property type="entry name" value="DDH_dom"/>
</dbReference>
<sequence length="387" mass="43416">MGEKEINYNDLSKGVKNFLQKRGIQSQYDLDLFVNPTIEKLALPGNDTLKIAESLYNSIRQGKKIFVWGDEDVDGITSTFLLYESLKKLNAKVEWHIPSRATEGYGLNKNGIDMIKERGGEVIVTVDCGITSFEEAEYSKSLGIELIITDHHEPRNTLPEAMIVNPKVNDVGYRYLAGVGVALKFFIGIVHIATGLNPVEVIKTMPDSIIFAMIGTITDRVPRLSENRILVVEGEKYLHKSKRPPFMVLARKTTTDLEEGLRPLQAGREELTREFFLCNDEDCARDIYEKLSLKSQEYLSMVEKVFEPIKKELLKGNYAVYVPDVANDYLGSCATRGRDITGMPVFVLTDSNDEVIGEGRGPDDFNLLTVLNEAKHLFISYGGHKPA</sequence>
<dbReference type="Pfam" id="PF01368">
    <property type="entry name" value="DHH"/>
    <property type="match status" value="1"/>
</dbReference>
<dbReference type="SUPFAM" id="SSF64182">
    <property type="entry name" value="DHH phosphoesterases"/>
    <property type="match status" value="1"/>
</dbReference>
<proteinExistence type="predicted"/>
<dbReference type="PANTHER" id="PTHR30255:SF2">
    <property type="entry name" value="SINGLE-STRANDED-DNA-SPECIFIC EXONUCLEASE RECJ"/>
    <property type="match status" value="1"/>
</dbReference>
<comment type="caution">
    <text evidence="2">The sequence shown here is derived from an EMBL/GenBank/DDBJ whole genome shotgun (WGS) entry which is preliminary data.</text>
</comment>
<dbReference type="EMBL" id="DQWE01000113">
    <property type="protein sequence ID" value="HDI82645.1"/>
    <property type="molecule type" value="Genomic_DNA"/>
</dbReference>
<dbReference type="GO" id="GO:0004527">
    <property type="term" value="F:exonuclease activity"/>
    <property type="evidence" value="ECO:0007669"/>
    <property type="project" value="UniProtKB-KW"/>
</dbReference>
<evidence type="ECO:0000259" key="1">
    <source>
        <dbReference type="Pfam" id="PF01368"/>
    </source>
</evidence>